<evidence type="ECO:0000313" key="9">
    <source>
        <dbReference type="Proteomes" id="UP001150924"/>
    </source>
</evidence>
<feature type="compositionally biased region" description="Low complexity" evidence="5">
    <location>
        <begin position="363"/>
        <end position="377"/>
    </location>
</feature>
<evidence type="ECO:0000256" key="1">
    <source>
        <dbReference type="ARBA" id="ARBA00022679"/>
    </source>
</evidence>
<proteinExistence type="predicted"/>
<evidence type="ECO:0000256" key="5">
    <source>
        <dbReference type="SAM" id="MobiDB-lite"/>
    </source>
</evidence>
<dbReference type="PANTHER" id="PTHR43289:SF6">
    <property type="entry name" value="SERINE_THREONINE-PROTEIN KINASE NEKL-3"/>
    <property type="match status" value="1"/>
</dbReference>
<keyword evidence="2" id="KW-0547">Nucleotide-binding</keyword>
<evidence type="ECO:0000259" key="7">
    <source>
        <dbReference type="PROSITE" id="PS50011"/>
    </source>
</evidence>
<sequence>MSTSSSPQIGERFAGRYELMSPLRSDGAVRSFLALDHHAGLDVALLLLDPTRAHPNAWAAFARIVAAATAGKIAGLVLPQGVVSAPPVPPFCLAEPQMFRGFDQLRDQGPMPWRRALTLGERAAEVLLAALAATGVAHRVLTPSRCGVTVRDDVRVLDFGMAELELDRPDEAGYRAPEQQQGGGDARSDVYTLAVILTELISGQKSAGKTPPRLLSLAAVPQSVDAFMARALSRDPAQRPELAAMRAGLRELLSDGTTPAAAPRHTPKPEISPVSILSAPPSARPRTKPRAGDGSGPALANGAIQPARPSAASAAASAAPLMPGSEVYRLRPPALDGRTELLPPASPTPAPAIRERTELLPPVAAKPASAEKSSSCLRSRRNLRAPKNRAPASGRGETCERRKTELLPPVAPNPVSAIRDRTEIFPPVAAKPAATLTDKTEIFPPVAPNPAPPLTDRTEIFPPVAPNPAPPLTDRTELIPSVSRSTEVVRADVANVGGQQRTASGKPLIGPLALARAKASAAVPIPIPRATAGDEPPPATIVTPPIPADTTLLLPPEPAGPAPTVEPLFVDRRPREPVGVQPGAEVRPPAAEPAPATAMSAPAQPSTSSKPAEKLFKKASIWICVTCFAGLVIALLWLLIT</sequence>
<evidence type="ECO:0000256" key="6">
    <source>
        <dbReference type="SAM" id="Phobius"/>
    </source>
</evidence>
<accession>A0A9X3ESV5</accession>
<dbReference type="SUPFAM" id="SSF56112">
    <property type="entry name" value="Protein kinase-like (PK-like)"/>
    <property type="match status" value="1"/>
</dbReference>
<dbReference type="SMART" id="SM00220">
    <property type="entry name" value="S_TKc"/>
    <property type="match status" value="1"/>
</dbReference>
<keyword evidence="1" id="KW-0808">Transferase</keyword>
<evidence type="ECO:0000313" key="8">
    <source>
        <dbReference type="EMBL" id="MCY1009623.1"/>
    </source>
</evidence>
<gene>
    <name evidence="8" type="ORF">OV079_29465</name>
</gene>
<feature type="region of interest" description="Disordered" evidence="5">
    <location>
        <begin position="575"/>
        <end position="609"/>
    </location>
</feature>
<dbReference type="Proteomes" id="UP001150924">
    <property type="component" value="Unassembled WGS sequence"/>
</dbReference>
<keyword evidence="6" id="KW-0812">Transmembrane</keyword>
<keyword evidence="6" id="KW-0472">Membrane</keyword>
<evidence type="ECO:0000256" key="3">
    <source>
        <dbReference type="ARBA" id="ARBA00022777"/>
    </source>
</evidence>
<dbReference type="GO" id="GO:0005524">
    <property type="term" value="F:ATP binding"/>
    <property type="evidence" value="ECO:0007669"/>
    <property type="project" value="UniProtKB-KW"/>
</dbReference>
<feature type="compositionally biased region" description="Basic residues" evidence="5">
    <location>
        <begin position="378"/>
        <end position="387"/>
    </location>
</feature>
<keyword evidence="3" id="KW-0418">Kinase</keyword>
<keyword evidence="9" id="KW-1185">Reference proteome</keyword>
<name>A0A9X3ESV5_9BACT</name>
<feature type="compositionally biased region" description="Low complexity" evidence="5">
    <location>
        <begin position="593"/>
        <end position="609"/>
    </location>
</feature>
<dbReference type="InterPro" id="IPR011009">
    <property type="entry name" value="Kinase-like_dom_sf"/>
</dbReference>
<dbReference type="RefSeq" id="WP_267772287.1">
    <property type="nucleotide sequence ID" value="NZ_JAPNKE010000002.1"/>
</dbReference>
<dbReference type="EMBL" id="JAPNKE010000002">
    <property type="protein sequence ID" value="MCY1009623.1"/>
    <property type="molecule type" value="Genomic_DNA"/>
</dbReference>
<evidence type="ECO:0000256" key="4">
    <source>
        <dbReference type="ARBA" id="ARBA00022840"/>
    </source>
</evidence>
<feature type="region of interest" description="Disordered" evidence="5">
    <location>
        <begin position="363"/>
        <end position="400"/>
    </location>
</feature>
<keyword evidence="6" id="KW-1133">Transmembrane helix</keyword>
<dbReference type="InterPro" id="IPR000719">
    <property type="entry name" value="Prot_kinase_dom"/>
</dbReference>
<dbReference type="Gene3D" id="1.10.510.10">
    <property type="entry name" value="Transferase(Phosphotransferase) domain 1"/>
    <property type="match status" value="1"/>
</dbReference>
<evidence type="ECO:0000256" key="2">
    <source>
        <dbReference type="ARBA" id="ARBA00022741"/>
    </source>
</evidence>
<dbReference type="AlphaFoldDB" id="A0A9X3ESV5"/>
<dbReference type="PROSITE" id="PS50011">
    <property type="entry name" value="PROTEIN_KINASE_DOM"/>
    <property type="match status" value="1"/>
</dbReference>
<protein>
    <recommendedName>
        <fullName evidence="7">Protein kinase domain-containing protein</fullName>
    </recommendedName>
</protein>
<comment type="caution">
    <text evidence="8">The sequence shown here is derived from an EMBL/GenBank/DDBJ whole genome shotgun (WGS) entry which is preliminary data.</text>
</comment>
<feature type="region of interest" description="Disordered" evidence="5">
    <location>
        <begin position="256"/>
        <end position="307"/>
    </location>
</feature>
<dbReference type="GO" id="GO:0004674">
    <property type="term" value="F:protein serine/threonine kinase activity"/>
    <property type="evidence" value="ECO:0007669"/>
    <property type="project" value="TreeGrafter"/>
</dbReference>
<reference evidence="8" key="1">
    <citation type="submission" date="2022-11" db="EMBL/GenBank/DDBJ databases">
        <title>Minimal conservation of predation-associated metabolite biosynthetic gene clusters underscores biosynthetic potential of Myxococcota including descriptions for ten novel species: Archangium lansinium sp. nov., Myxococcus landrumus sp. nov., Nannocystis bai.</title>
        <authorList>
            <person name="Ahearne A."/>
            <person name="Stevens C."/>
            <person name="Phillips K."/>
        </authorList>
    </citation>
    <scope>NUCLEOTIDE SEQUENCE</scope>
    <source>
        <strain evidence="8">Na p29</strain>
    </source>
</reference>
<feature type="domain" description="Protein kinase" evidence="7">
    <location>
        <begin position="1"/>
        <end position="253"/>
    </location>
</feature>
<organism evidence="8 9">
    <name type="scientific">Nannocystis pusilla</name>
    <dbReference type="NCBI Taxonomy" id="889268"/>
    <lineage>
        <taxon>Bacteria</taxon>
        <taxon>Pseudomonadati</taxon>
        <taxon>Myxococcota</taxon>
        <taxon>Polyangia</taxon>
        <taxon>Nannocystales</taxon>
        <taxon>Nannocystaceae</taxon>
        <taxon>Nannocystis</taxon>
    </lineage>
</organism>
<keyword evidence="4" id="KW-0067">ATP-binding</keyword>
<dbReference type="PANTHER" id="PTHR43289">
    <property type="entry name" value="MITOGEN-ACTIVATED PROTEIN KINASE KINASE KINASE 20-RELATED"/>
    <property type="match status" value="1"/>
</dbReference>
<feature type="transmembrane region" description="Helical" evidence="6">
    <location>
        <begin position="619"/>
        <end position="640"/>
    </location>
</feature>